<organism evidence="1 2">
    <name type="scientific">Phytophthora cactorum</name>
    <dbReference type="NCBI Taxonomy" id="29920"/>
    <lineage>
        <taxon>Eukaryota</taxon>
        <taxon>Sar</taxon>
        <taxon>Stramenopiles</taxon>
        <taxon>Oomycota</taxon>
        <taxon>Peronosporomycetes</taxon>
        <taxon>Peronosporales</taxon>
        <taxon>Peronosporaceae</taxon>
        <taxon>Phytophthora</taxon>
    </lineage>
</organism>
<sequence>MMQHAKLMSSAGLVSAKQEINDAVSGLEARPTCIQSVYTNLSRVFNALADHPQAQLAVDSTLATQTRVRLLSELVQIHLRDEEVQWALGRVISLACQVSTRFQCQAGQLEMWNELFAMRSAHPQSIRVQEASLRASEALFRSNEFHITQLRPQQHLDDLVDVMDRFLRIETPRRRAQALVVLALRVLVALYSSPRSAGLMLLSGESPMQGEKWMRKISRCMLDSFSIFNRQVESIRLWLEMVLLLLRHFPFKATETLFSPVPRSEITWWFVAVIENWQFQAEMMSRLLASLTFLFALPYKTLEDKMQICLAEKLICEQNLLNLLCSIIDHYHHASRVTSSTEHETVMLVLLETIRVVRQWSERPSLVPRFEASHSVKDTLLPLLIETLKMQSKQSSVIVLEILLVFRNLAASHSLRSVLAGFESLQTSLKWLRYGGTARTSLSAAGDAHDDGNLDALVAREARSVHKLVVACLGGAEPKTRNGSAIIVAKVAIVATRRHLRTEHVKPETLRVYGCKR</sequence>
<name>A0A329RNC2_9STRA</name>
<dbReference type="VEuPathDB" id="FungiDB:PC110_g18404"/>
<protein>
    <submittedName>
        <fullName evidence="1">Uncharacterized protein</fullName>
    </submittedName>
</protein>
<comment type="caution">
    <text evidence="1">The sequence shown here is derived from an EMBL/GenBank/DDBJ whole genome shotgun (WGS) entry which is preliminary data.</text>
</comment>
<dbReference type="AlphaFoldDB" id="A0A329RNC2"/>
<proteinExistence type="predicted"/>
<evidence type="ECO:0000313" key="2">
    <source>
        <dbReference type="Proteomes" id="UP000251314"/>
    </source>
</evidence>
<evidence type="ECO:0000313" key="1">
    <source>
        <dbReference type="EMBL" id="RAW25176.1"/>
    </source>
</evidence>
<reference evidence="1 2" key="1">
    <citation type="submission" date="2018-01" db="EMBL/GenBank/DDBJ databases">
        <title>Draft genome of the strawberry crown rot pathogen Phytophthora cactorum.</title>
        <authorList>
            <person name="Armitage A.D."/>
            <person name="Lysoe E."/>
            <person name="Nellist C.F."/>
            <person name="Harrison R.J."/>
            <person name="Brurberg M.B."/>
        </authorList>
    </citation>
    <scope>NUCLEOTIDE SEQUENCE [LARGE SCALE GENOMIC DNA]</scope>
    <source>
        <strain evidence="1 2">10300</strain>
    </source>
</reference>
<keyword evidence="2" id="KW-1185">Reference proteome</keyword>
<dbReference type="OrthoDB" id="101710at2759"/>
<dbReference type="Proteomes" id="UP000251314">
    <property type="component" value="Unassembled WGS sequence"/>
</dbReference>
<dbReference type="EMBL" id="MJFZ01000784">
    <property type="protein sequence ID" value="RAW25176.1"/>
    <property type="molecule type" value="Genomic_DNA"/>
</dbReference>
<accession>A0A329RNC2</accession>
<gene>
    <name evidence="1" type="ORF">PC110_g18404</name>
</gene>